<accession>A0A917KE88</accession>
<dbReference type="EMBL" id="BMMU01000001">
    <property type="protein sequence ID" value="GGJ10176.1"/>
    <property type="molecule type" value="Genomic_DNA"/>
</dbReference>
<name>A0A917KE88_9ACTN</name>
<organism evidence="1 2">
    <name type="scientific">Streptomyces lacrimifluminis</name>
    <dbReference type="NCBI Taxonomy" id="1500077"/>
    <lineage>
        <taxon>Bacteria</taxon>
        <taxon>Bacillati</taxon>
        <taxon>Actinomycetota</taxon>
        <taxon>Actinomycetes</taxon>
        <taxon>Kitasatosporales</taxon>
        <taxon>Streptomycetaceae</taxon>
        <taxon>Streptomyces</taxon>
    </lineage>
</organism>
<evidence type="ECO:0000313" key="2">
    <source>
        <dbReference type="Proteomes" id="UP000625682"/>
    </source>
</evidence>
<protein>
    <submittedName>
        <fullName evidence="1">Uncharacterized protein</fullName>
    </submittedName>
</protein>
<sequence>MSLLASVTLDSRTEGGVGNGIASWFEAAFEGPLARFLDLERRGSATSLAATQMGEGEKRKEFSLPSGEWGSMRQELMIGPEVADVLVTRSDSDRPAAHVHSSSILVRRPNVEVQLLLSGDGMSMGDDSSFSADIVNFLVSALDSTNPAFGRVCVGEPMKEKTNLDTVLRKKIWRSVSEARHFLRGYAWVTVCPEELTEELGGAGSLERTGAFHRVFPLASGGTVLQATETVSGYSEEAMHRTFEILAPVLPSGLPRFDPANPMVRFVPEDAGRFGRRPR</sequence>
<dbReference type="AlphaFoldDB" id="A0A917KE88"/>
<dbReference type="Proteomes" id="UP000625682">
    <property type="component" value="Unassembled WGS sequence"/>
</dbReference>
<evidence type="ECO:0000313" key="1">
    <source>
        <dbReference type="EMBL" id="GGJ10176.1"/>
    </source>
</evidence>
<reference evidence="1" key="2">
    <citation type="submission" date="2020-09" db="EMBL/GenBank/DDBJ databases">
        <authorList>
            <person name="Sun Q."/>
            <person name="Zhou Y."/>
        </authorList>
    </citation>
    <scope>NUCLEOTIDE SEQUENCE</scope>
    <source>
        <strain evidence="1">CGMCC 4.7272</strain>
    </source>
</reference>
<keyword evidence="2" id="KW-1185">Reference proteome</keyword>
<comment type="caution">
    <text evidence="1">The sequence shown here is derived from an EMBL/GenBank/DDBJ whole genome shotgun (WGS) entry which is preliminary data.</text>
</comment>
<gene>
    <name evidence="1" type="ORF">GCM10012282_03460</name>
</gene>
<proteinExistence type="predicted"/>
<reference evidence="1" key="1">
    <citation type="journal article" date="2014" name="Int. J. Syst. Evol. Microbiol.">
        <title>Complete genome sequence of Corynebacterium casei LMG S-19264T (=DSM 44701T), isolated from a smear-ripened cheese.</title>
        <authorList>
            <consortium name="US DOE Joint Genome Institute (JGI-PGF)"/>
            <person name="Walter F."/>
            <person name="Albersmeier A."/>
            <person name="Kalinowski J."/>
            <person name="Ruckert C."/>
        </authorList>
    </citation>
    <scope>NUCLEOTIDE SEQUENCE</scope>
    <source>
        <strain evidence="1">CGMCC 4.7272</strain>
    </source>
</reference>
<dbReference type="RefSeq" id="WP_189145390.1">
    <property type="nucleotide sequence ID" value="NZ_BAABER010000004.1"/>
</dbReference>